<dbReference type="Proteomes" id="UP000201588">
    <property type="component" value="Segment"/>
</dbReference>
<evidence type="ECO:0000259" key="2">
    <source>
        <dbReference type="Pfam" id="PF20881"/>
    </source>
</evidence>
<dbReference type="Pfam" id="PF20880">
    <property type="entry name" value="G1_gp67_N"/>
    <property type="match status" value="1"/>
</dbReference>
<dbReference type="EMBL" id="KU640380">
    <property type="protein sequence ID" value="AMQ66627.1"/>
    <property type="molecule type" value="Genomic_DNA"/>
</dbReference>
<dbReference type="InterPro" id="IPR049103">
    <property type="entry name" value="Gp67_C"/>
</dbReference>
<feature type="domain" description="Gp67 N-terminal" evidence="1">
    <location>
        <begin position="10"/>
        <end position="85"/>
    </location>
</feature>
<proteinExistence type="predicted"/>
<evidence type="ECO:0000313" key="4">
    <source>
        <dbReference type="Proteomes" id="UP000201588"/>
    </source>
</evidence>
<evidence type="ECO:0000313" key="3">
    <source>
        <dbReference type="EMBL" id="AMQ66627.1"/>
    </source>
</evidence>
<dbReference type="KEGG" id="vg:28799512"/>
<dbReference type="InterPro" id="IPR049102">
    <property type="entry name" value="Gp67_N"/>
</dbReference>
<protein>
    <submittedName>
        <fullName evidence="3">Uncharacterized protein</fullName>
    </submittedName>
</protein>
<keyword evidence="4" id="KW-1185">Reference proteome</keyword>
<evidence type="ECO:0000259" key="1">
    <source>
        <dbReference type="Pfam" id="PF20880"/>
    </source>
</evidence>
<sequence length="198" mass="23696">MKLTVRNNYLHLTVETTIDSKIKNYTLPMEYAHNIHYWYPFNSNFYYKYSNFKNILYLTKDKGYSGDNVYDIKDLKKTKALKKLEGVWFNSTVYYRNLEKMIIAKTLGIPVVNQPFTMKDVVRGFKTWSLEVERLKNTLIDRSFESDDFLTPEMLSYGWDDKFFELATKDELRYLKEDLGEIYIMLSVMRKIAEGRRT</sequence>
<dbReference type="RefSeq" id="YP_009275317.1">
    <property type="nucleotide sequence ID" value="NC_030925.1"/>
</dbReference>
<organism evidence="3 4">
    <name type="scientific">Bacillus phage Shbh1</name>
    <dbReference type="NCBI Taxonomy" id="1796992"/>
    <lineage>
        <taxon>Viruses</taxon>
        <taxon>Duplodnaviria</taxon>
        <taxon>Heunggongvirae</taxon>
        <taxon>Uroviricota</taxon>
        <taxon>Caudoviricetes</taxon>
        <taxon>Herelleviridae</taxon>
        <taxon>Bastillevirinae</taxon>
        <taxon>Shalavirus</taxon>
        <taxon>Shalavirus Shbh1</taxon>
    </lineage>
</organism>
<dbReference type="GeneID" id="28799512"/>
<name>A0A142F1H0_9CAUD</name>
<dbReference type="OrthoDB" id="11463at10239"/>
<dbReference type="Pfam" id="PF20881">
    <property type="entry name" value="G1_gp67_C"/>
    <property type="match status" value="1"/>
</dbReference>
<accession>A0A142F1H0</accession>
<feature type="domain" description="Gp67 C-terminal" evidence="2">
    <location>
        <begin position="97"/>
        <end position="194"/>
    </location>
</feature>
<reference evidence="3 4" key="1">
    <citation type="submission" date="2016-01" db="EMBL/GenBank/DDBJ databases">
        <title>Isolation and characterization of bacteriophages from East Africa Rift Valley soda lakes.</title>
        <authorList>
            <person name="van Zyl L.J."/>
            <person name="Nemavhulani S."/>
            <person name="Cowan D.A."/>
            <person name="Trindade M.I."/>
        </authorList>
    </citation>
    <scope>NUCLEOTIDE SEQUENCE [LARGE SCALE GENOMIC DNA]</scope>
</reference>